<dbReference type="PANTHER" id="PTHR43811">
    <property type="entry name" value="FKBP-TYPE PEPTIDYL-PROLYL CIS-TRANS ISOMERASE FKPA"/>
    <property type="match status" value="1"/>
</dbReference>
<dbReference type="PANTHER" id="PTHR43811:SF57">
    <property type="entry name" value="FKBP-TYPE PEPTIDYL-PROLYL CIS-TRANS ISOMERASE FKPA-RELATED"/>
    <property type="match status" value="1"/>
</dbReference>
<reference evidence="6" key="1">
    <citation type="submission" date="2018-05" db="EMBL/GenBank/DDBJ databases">
        <authorList>
            <person name="Lanie J.A."/>
            <person name="Ng W.-L."/>
            <person name="Kazmierczak K.M."/>
            <person name="Andrzejewski T.M."/>
            <person name="Davidsen T.M."/>
            <person name="Wayne K.J."/>
            <person name="Tettelin H."/>
            <person name="Glass J.I."/>
            <person name="Rusch D."/>
            <person name="Podicherti R."/>
            <person name="Tsui H.-C.T."/>
            <person name="Winkler M.E."/>
        </authorList>
    </citation>
    <scope>NUCLEOTIDE SEQUENCE</scope>
</reference>
<dbReference type="EMBL" id="UINC01009211">
    <property type="protein sequence ID" value="SVA41326.1"/>
    <property type="molecule type" value="Genomic_DNA"/>
</dbReference>
<dbReference type="PROSITE" id="PS50059">
    <property type="entry name" value="FKBP_PPIASE"/>
    <property type="match status" value="1"/>
</dbReference>
<dbReference type="GO" id="GO:0006457">
    <property type="term" value="P:protein folding"/>
    <property type="evidence" value="ECO:0007669"/>
    <property type="project" value="InterPro"/>
</dbReference>
<gene>
    <name evidence="6" type="ORF">METZ01_LOCUS94180</name>
</gene>
<comment type="catalytic activity">
    <reaction evidence="1">
        <text>[protein]-peptidylproline (omega=180) = [protein]-peptidylproline (omega=0)</text>
        <dbReference type="Rhea" id="RHEA:16237"/>
        <dbReference type="Rhea" id="RHEA-COMP:10747"/>
        <dbReference type="Rhea" id="RHEA-COMP:10748"/>
        <dbReference type="ChEBI" id="CHEBI:83833"/>
        <dbReference type="ChEBI" id="CHEBI:83834"/>
        <dbReference type="EC" id="5.2.1.8"/>
    </reaction>
</comment>
<sequence>SISYGMGVNLGSSYKRQDFDIDSDLFFNGFVTSYNEQEPLLTENDTRQMLRDYYKFVRMNKADQQNILAEENQKKCDIFLKKNKTANGVIELSSGLQYKVMQTGSGANPTVNENVKVHYTGKHLDGTVFDSSVKRNEPAIMSLRSVIKGWTEALQIMEVGAKWELYVPPTLAYGRRGSGGKIGPNELLIF</sequence>
<dbReference type="SUPFAM" id="SSF54534">
    <property type="entry name" value="FKBP-like"/>
    <property type="match status" value="1"/>
</dbReference>
<evidence type="ECO:0000256" key="4">
    <source>
        <dbReference type="ARBA" id="ARBA00023235"/>
    </source>
</evidence>
<dbReference type="Gene3D" id="1.10.287.460">
    <property type="entry name" value="Peptidyl-prolyl cis-trans isomerase, FKBP-type, N-terminal domain"/>
    <property type="match status" value="1"/>
</dbReference>
<accession>A0A381VLX2</accession>
<dbReference type="EC" id="5.2.1.8" evidence="2"/>
<evidence type="ECO:0000256" key="3">
    <source>
        <dbReference type="ARBA" id="ARBA00023110"/>
    </source>
</evidence>
<feature type="non-terminal residue" evidence="6">
    <location>
        <position position="1"/>
    </location>
</feature>
<evidence type="ECO:0000313" key="6">
    <source>
        <dbReference type="EMBL" id="SVA41326.1"/>
    </source>
</evidence>
<name>A0A381VLX2_9ZZZZ</name>
<proteinExistence type="predicted"/>
<protein>
    <recommendedName>
        <fullName evidence="2">peptidylprolyl isomerase</fullName>
        <ecNumber evidence="2">5.2.1.8</ecNumber>
    </recommendedName>
</protein>
<evidence type="ECO:0000256" key="1">
    <source>
        <dbReference type="ARBA" id="ARBA00000971"/>
    </source>
</evidence>
<dbReference type="AlphaFoldDB" id="A0A381VLX2"/>
<dbReference type="InterPro" id="IPR001179">
    <property type="entry name" value="PPIase_FKBP_dom"/>
</dbReference>
<dbReference type="Gene3D" id="3.10.50.40">
    <property type="match status" value="1"/>
</dbReference>
<keyword evidence="3" id="KW-0697">Rotamase</keyword>
<dbReference type="Pfam" id="PF00254">
    <property type="entry name" value="FKBP_C"/>
    <property type="match status" value="1"/>
</dbReference>
<dbReference type="GO" id="GO:0003755">
    <property type="term" value="F:peptidyl-prolyl cis-trans isomerase activity"/>
    <property type="evidence" value="ECO:0007669"/>
    <property type="project" value="UniProtKB-KW"/>
</dbReference>
<dbReference type="InterPro" id="IPR046357">
    <property type="entry name" value="PPIase_dom_sf"/>
</dbReference>
<dbReference type="InterPro" id="IPR000774">
    <property type="entry name" value="PPIase_FKBP_N"/>
</dbReference>
<keyword evidence="4" id="KW-0413">Isomerase</keyword>
<evidence type="ECO:0000259" key="5">
    <source>
        <dbReference type="PROSITE" id="PS50059"/>
    </source>
</evidence>
<evidence type="ECO:0000256" key="2">
    <source>
        <dbReference type="ARBA" id="ARBA00013194"/>
    </source>
</evidence>
<dbReference type="InterPro" id="IPR036944">
    <property type="entry name" value="PPIase_FKBP_N_sf"/>
</dbReference>
<dbReference type="Pfam" id="PF01346">
    <property type="entry name" value="FKBP_N"/>
    <property type="match status" value="1"/>
</dbReference>
<feature type="domain" description="PPIase FKBP-type" evidence="5">
    <location>
        <begin position="112"/>
        <end position="190"/>
    </location>
</feature>
<organism evidence="6">
    <name type="scientific">marine metagenome</name>
    <dbReference type="NCBI Taxonomy" id="408172"/>
    <lineage>
        <taxon>unclassified sequences</taxon>
        <taxon>metagenomes</taxon>
        <taxon>ecological metagenomes</taxon>
    </lineage>
</organism>
<feature type="non-terminal residue" evidence="6">
    <location>
        <position position="190"/>
    </location>
</feature>